<dbReference type="InterPro" id="IPR016047">
    <property type="entry name" value="M23ase_b-sheet_dom"/>
</dbReference>
<dbReference type="KEGG" id="lau:G293_00590"/>
<keyword evidence="4" id="KW-0378">Hydrolase</keyword>
<feature type="domain" description="M23ase beta-sheet core" evidence="8">
    <location>
        <begin position="514"/>
        <end position="610"/>
    </location>
</feature>
<sequence length="653" mass="73621">MTFYSTVNKRNILLSFGDNPPILEDKEDKLFINKREVVIKWLSTTFFAGITSGIIIGGSLLTALDGNHKIVIPAKLSHQLSDKNATNLQTILSSMQRERLSQQKKSKHPEKIIIDVPTLIKDHDKDIIRKIPFAYAKMTFSTPYPNTHNYPKFDPLKIFSEGKAEASSQMLMDTINNVDTLYGTESKLEITIKKINFPIDISNLKVDATPKDEEIKNAIIHQTSLLNNKNNQSFILYYTDQTQSSHKGNETSIAHNTTFRIIEENRTITTPQILIDKTPEFADDLIPIQNNTTIFDAMIHAGYSNSDSSTIAKFLHDKVHVDKLTKDNVIRVGILQKDDKFTIIRFSIYHKKEHLLTIALNDSNEYVLGAEPVKIDMNNHTSNIQNYDESSSIYDGIWRASSFNGMNKNLVQLVLKILAGNINLQASLKPTDFLETFFSANQSTEDSELLYLSARFGETRARFYRFQNPIDGSVEYFNESGKSYRPFLLRTPVPSGRMTSGFGVRHHPILGYSRMHTGVDWAAPRGTPIIAVSDGVVEKSGWAGGYGKQTIIRHKNGYISSYNHQDAIAKNIHAGVNVKQGQIIGWVGTTGLSTGPHLHYELIVNGIKVDSMKIRIPEGKILKGEDLKHFIMEKKRINNLLSNGEKLPQTSFY</sequence>
<dbReference type="RefSeq" id="WP_047263852.1">
    <property type="nucleotide sequence ID" value="NZ_CP004021.1"/>
</dbReference>
<keyword evidence="10" id="KW-1185">Reference proteome</keyword>
<dbReference type="PANTHER" id="PTHR21666:SF288">
    <property type="entry name" value="CELL DIVISION PROTEIN YTFB"/>
    <property type="match status" value="1"/>
</dbReference>
<evidence type="ECO:0000256" key="1">
    <source>
        <dbReference type="ARBA" id="ARBA00001947"/>
    </source>
</evidence>
<proteinExistence type="predicted"/>
<keyword evidence="3" id="KW-0479">Metal-binding</keyword>
<dbReference type="SUPFAM" id="SSF51261">
    <property type="entry name" value="Duplicated hybrid motif"/>
    <property type="match status" value="1"/>
</dbReference>
<reference evidence="9 10" key="1">
    <citation type="journal article" date="2015" name="Genome Announc.">
        <title>Complete Genome Sequence of 'Candidatus Liberibacter africanus,' a Bacterium Associated with Citrus Huanglongbing.</title>
        <authorList>
            <person name="Lin H."/>
            <person name="Pietersen G."/>
            <person name="Han C."/>
            <person name="Read D.A."/>
            <person name="Lou B."/>
            <person name="Gupta G."/>
            <person name="Civerolo E.L."/>
        </authorList>
    </citation>
    <scope>NUCLEOTIDE SEQUENCE [LARGE SCALE GENOMIC DNA]</scope>
    <source>
        <strain evidence="9 10">PTSAPSY</strain>
    </source>
</reference>
<evidence type="ECO:0000313" key="9">
    <source>
        <dbReference type="EMBL" id="AKK19764.1"/>
    </source>
</evidence>
<feature type="transmembrane region" description="Helical" evidence="7">
    <location>
        <begin position="41"/>
        <end position="64"/>
    </location>
</feature>
<evidence type="ECO:0000256" key="6">
    <source>
        <dbReference type="ARBA" id="ARBA00023049"/>
    </source>
</evidence>
<name>A0A0G3I1M9_LIBAF</name>
<accession>A0A0G3I1M9</accession>
<dbReference type="EMBL" id="CP004021">
    <property type="protein sequence ID" value="AKK19764.1"/>
    <property type="molecule type" value="Genomic_DNA"/>
</dbReference>
<keyword evidence="7" id="KW-1133">Transmembrane helix</keyword>
<keyword evidence="6" id="KW-0482">Metalloprotease</keyword>
<keyword evidence="2" id="KW-0645">Protease</keyword>
<dbReference type="AlphaFoldDB" id="A0A0G3I1M9"/>
<comment type="cofactor">
    <cofactor evidence="1">
        <name>Zn(2+)</name>
        <dbReference type="ChEBI" id="CHEBI:29105"/>
    </cofactor>
</comment>
<evidence type="ECO:0000256" key="5">
    <source>
        <dbReference type="ARBA" id="ARBA00022833"/>
    </source>
</evidence>
<dbReference type="Gene3D" id="3.10.450.350">
    <property type="match status" value="1"/>
</dbReference>
<dbReference type="InterPro" id="IPR050570">
    <property type="entry name" value="Cell_wall_metabolism_enzyme"/>
</dbReference>
<protein>
    <recommendedName>
        <fullName evidence="8">M23ase beta-sheet core domain-containing protein</fullName>
    </recommendedName>
</protein>
<dbReference type="STRING" id="1277257.G293_00590"/>
<organism evidence="9 10">
    <name type="scientific">Candidatus Liberibacter africanus PTSAPSY</name>
    <dbReference type="NCBI Taxonomy" id="1277257"/>
    <lineage>
        <taxon>Bacteria</taxon>
        <taxon>Pseudomonadati</taxon>
        <taxon>Pseudomonadota</taxon>
        <taxon>Alphaproteobacteria</taxon>
        <taxon>Hyphomicrobiales</taxon>
        <taxon>Rhizobiaceae</taxon>
        <taxon>Liberibacter</taxon>
    </lineage>
</organism>
<evidence type="ECO:0000313" key="10">
    <source>
        <dbReference type="Proteomes" id="UP000035503"/>
    </source>
</evidence>
<dbReference type="Gene3D" id="2.70.70.10">
    <property type="entry name" value="Glucose Permease (Domain IIA)"/>
    <property type="match status" value="1"/>
</dbReference>
<dbReference type="Proteomes" id="UP000035503">
    <property type="component" value="Chromosome"/>
</dbReference>
<evidence type="ECO:0000256" key="3">
    <source>
        <dbReference type="ARBA" id="ARBA00022723"/>
    </source>
</evidence>
<keyword evidence="7" id="KW-0472">Membrane</keyword>
<dbReference type="Pfam" id="PF01551">
    <property type="entry name" value="Peptidase_M23"/>
    <property type="match status" value="1"/>
</dbReference>
<dbReference type="GO" id="GO:0004222">
    <property type="term" value="F:metalloendopeptidase activity"/>
    <property type="evidence" value="ECO:0007669"/>
    <property type="project" value="TreeGrafter"/>
</dbReference>
<keyword evidence="5" id="KW-0862">Zinc</keyword>
<evidence type="ECO:0000256" key="7">
    <source>
        <dbReference type="SAM" id="Phobius"/>
    </source>
</evidence>
<dbReference type="GO" id="GO:0006508">
    <property type="term" value="P:proteolysis"/>
    <property type="evidence" value="ECO:0007669"/>
    <property type="project" value="UniProtKB-KW"/>
</dbReference>
<dbReference type="CDD" id="cd12797">
    <property type="entry name" value="M23_peptidase"/>
    <property type="match status" value="1"/>
</dbReference>
<evidence type="ECO:0000259" key="8">
    <source>
        <dbReference type="Pfam" id="PF01551"/>
    </source>
</evidence>
<dbReference type="PANTHER" id="PTHR21666">
    <property type="entry name" value="PEPTIDASE-RELATED"/>
    <property type="match status" value="1"/>
</dbReference>
<dbReference type="InterPro" id="IPR011055">
    <property type="entry name" value="Dup_hybrid_motif"/>
</dbReference>
<keyword evidence="7" id="KW-0812">Transmembrane</keyword>
<evidence type="ECO:0000256" key="2">
    <source>
        <dbReference type="ARBA" id="ARBA00022670"/>
    </source>
</evidence>
<dbReference type="GO" id="GO:0046872">
    <property type="term" value="F:metal ion binding"/>
    <property type="evidence" value="ECO:0007669"/>
    <property type="project" value="UniProtKB-KW"/>
</dbReference>
<gene>
    <name evidence="9" type="ORF">G293_00590</name>
</gene>
<dbReference type="PATRIC" id="fig|1277257.4.peg.136"/>
<evidence type="ECO:0000256" key="4">
    <source>
        <dbReference type="ARBA" id="ARBA00022801"/>
    </source>
</evidence>